<dbReference type="GO" id="GO:0005960">
    <property type="term" value="C:glycine cleavage complex"/>
    <property type="evidence" value="ECO:0007669"/>
    <property type="project" value="InterPro"/>
</dbReference>
<dbReference type="GO" id="GO:0019464">
    <property type="term" value="P:glycine decarboxylation via glycine cleavage system"/>
    <property type="evidence" value="ECO:0007669"/>
    <property type="project" value="InterPro"/>
</dbReference>
<dbReference type="Proteomes" id="UP000319557">
    <property type="component" value="Chromosome"/>
</dbReference>
<dbReference type="GO" id="GO:0005829">
    <property type="term" value="C:cytosol"/>
    <property type="evidence" value="ECO:0007669"/>
    <property type="project" value="TreeGrafter"/>
</dbReference>
<dbReference type="InterPro" id="IPR002930">
    <property type="entry name" value="GCV_H"/>
</dbReference>
<dbReference type="InterPro" id="IPR033753">
    <property type="entry name" value="GCV_H/Fam206"/>
</dbReference>
<dbReference type="EMBL" id="CP036261">
    <property type="protein sequence ID" value="QDS87054.1"/>
    <property type="molecule type" value="Genomic_DNA"/>
</dbReference>
<dbReference type="PANTHER" id="PTHR11715">
    <property type="entry name" value="GLYCINE CLEAVAGE SYSTEM H PROTEIN"/>
    <property type="match status" value="1"/>
</dbReference>
<dbReference type="RefSeq" id="WP_145343189.1">
    <property type="nucleotide sequence ID" value="NZ_CP036261.1"/>
</dbReference>
<dbReference type="PANTHER" id="PTHR11715:SF3">
    <property type="entry name" value="GLYCINE CLEAVAGE SYSTEM H PROTEIN-RELATED"/>
    <property type="match status" value="1"/>
</dbReference>
<dbReference type="CDD" id="cd06848">
    <property type="entry name" value="GCS_H"/>
    <property type="match status" value="1"/>
</dbReference>
<sequence>MSESVESNDSLVFSMGEFQASFPQDRLYAKNHMWAMPTDAGRFRFGLSAYAVRLLQDVYFLDWIVDAGATIAASENIGSIESKKAESDLYSPLAGRLTAINPEALDDPSAINAEPYAAGWLIEVETDDASRLLDPVAYLKHLDSAWEVAQRTIKGQANQ</sequence>
<gene>
    <name evidence="3" type="primary">gcvH_2</name>
    <name evidence="3" type="ORF">EC9_12300</name>
</gene>
<keyword evidence="1" id="KW-0450">Lipoyl</keyword>
<dbReference type="InterPro" id="IPR011053">
    <property type="entry name" value="Single_hybrid_motif"/>
</dbReference>
<dbReference type="Pfam" id="PF01597">
    <property type="entry name" value="GCV_H"/>
    <property type="match status" value="1"/>
</dbReference>
<dbReference type="AlphaFoldDB" id="A0A517LWP6"/>
<feature type="domain" description="Lipoyl-binding" evidence="2">
    <location>
        <begin position="42"/>
        <end position="125"/>
    </location>
</feature>
<proteinExistence type="predicted"/>
<evidence type="ECO:0000256" key="1">
    <source>
        <dbReference type="ARBA" id="ARBA00022823"/>
    </source>
</evidence>
<name>A0A517LWP6_9BACT</name>
<dbReference type="SUPFAM" id="SSF51230">
    <property type="entry name" value="Single hybrid motif"/>
    <property type="match status" value="1"/>
</dbReference>
<keyword evidence="4" id="KW-1185">Reference proteome</keyword>
<dbReference type="KEGG" id="ruv:EC9_12300"/>
<evidence type="ECO:0000313" key="3">
    <source>
        <dbReference type="EMBL" id="QDS87054.1"/>
    </source>
</evidence>
<organism evidence="3 4">
    <name type="scientific">Rosistilla ulvae</name>
    <dbReference type="NCBI Taxonomy" id="1930277"/>
    <lineage>
        <taxon>Bacteria</taxon>
        <taxon>Pseudomonadati</taxon>
        <taxon>Planctomycetota</taxon>
        <taxon>Planctomycetia</taxon>
        <taxon>Pirellulales</taxon>
        <taxon>Pirellulaceae</taxon>
        <taxon>Rosistilla</taxon>
    </lineage>
</organism>
<dbReference type="PROSITE" id="PS50968">
    <property type="entry name" value="BIOTINYL_LIPOYL"/>
    <property type="match status" value="1"/>
</dbReference>
<dbReference type="OrthoDB" id="9796712at2"/>
<evidence type="ECO:0000259" key="2">
    <source>
        <dbReference type="PROSITE" id="PS50968"/>
    </source>
</evidence>
<protein>
    <submittedName>
        <fullName evidence="3">Glycine cleavage system H protein</fullName>
    </submittedName>
</protein>
<evidence type="ECO:0000313" key="4">
    <source>
        <dbReference type="Proteomes" id="UP000319557"/>
    </source>
</evidence>
<reference evidence="3 4" key="1">
    <citation type="submission" date="2019-02" db="EMBL/GenBank/DDBJ databases">
        <title>Deep-cultivation of Planctomycetes and their phenomic and genomic characterization uncovers novel biology.</title>
        <authorList>
            <person name="Wiegand S."/>
            <person name="Jogler M."/>
            <person name="Boedeker C."/>
            <person name="Pinto D."/>
            <person name="Vollmers J."/>
            <person name="Rivas-Marin E."/>
            <person name="Kohn T."/>
            <person name="Peeters S.H."/>
            <person name="Heuer A."/>
            <person name="Rast P."/>
            <person name="Oberbeckmann S."/>
            <person name="Bunk B."/>
            <person name="Jeske O."/>
            <person name="Meyerdierks A."/>
            <person name="Storesund J.E."/>
            <person name="Kallscheuer N."/>
            <person name="Luecker S."/>
            <person name="Lage O.M."/>
            <person name="Pohl T."/>
            <person name="Merkel B.J."/>
            <person name="Hornburger P."/>
            <person name="Mueller R.-W."/>
            <person name="Bruemmer F."/>
            <person name="Labrenz M."/>
            <person name="Spormann A.M."/>
            <person name="Op den Camp H."/>
            <person name="Overmann J."/>
            <person name="Amann R."/>
            <person name="Jetten M.S.M."/>
            <person name="Mascher T."/>
            <person name="Medema M.H."/>
            <person name="Devos D.P."/>
            <person name="Kaster A.-K."/>
            <person name="Ovreas L."/>
            <person name="Rohde M."/>
            <person name="Galperin M.Y."/>
            <person name="Jogler C."/>
        </authorList>
    </citation>
    <scope>NUCLEOTIDE SEQUENCE [LARGE SCALE GENOMIC DNA]</scope>
    <source>
        <strain evidence="3 4">EC9</strain>
    </source>
</reference>
<dbReference type="InterPro" id="IPR000089">
    <property type="entry name" value="Biotin_lipoyl"/>
</dbReference>
<dbReference type="GO" id="GO:0009249">
    <property type="term" value="P:protein lipoylation"/>
    <property type="evidence" value="ECO:0007669"/>
    <property type="project" value="TreeGrafter"/>
</dbReference>
<accession>A0A517LWP6</accession>
<dbReference type="Gene3D" id="2.40.50.100">
    <property type="match status" value="1"/>
</dbReference>